<feature type="transmembrane region" description="Helical" evidence="6">
    <location>
        <begin position="164"/>
        <end position="186"/>
    </location>
</feature>
<gene>
    <name evidence="7" type="ORF">CLV47_12230</name>
</gene>
<dbReference type="PANTHER" id="PTHR39087">
    <property type="entry name" value="UPF0104 MEMBRANE PROTEIN MJ1595"/>
    <property type="match status" value="1"/>
</dbReference>
<evidence type="ECO:0000256" key="2">
    <source>
        <dbReference type="ARBA" id="ARBA00022475"/>
    </source>
</evidence>
<organism evidence="7 8">
    <name type="scientific">Antricoccus suffuscus</name>
    <dbReference type="NCBI Taxonomy" id="1629062"/>
    <lineage>
        <taxon>Bacteria</taxon>
        <taxon>Bacillati</taxon>
        <taxon>Actinomycetota</taxon>
        <taxon>Actinomycetes</taxon>
        <taxon>Geodermatophilales</taxon>
        <taxon>Antricoccaceae</taxon>
        <taxon>Antricoccus</taxon>
    </lineage>
</organism>
<feature type="transmembrane region" description="Helical" evidence="6">
    <location>
        <begin position="267"/>
        <end position="300"/>
    </location>
</feature>
<dbReference type="RefSeq" id="WP_170111167.1">
    <property type="nucleotide sequence ID" value="NZ_PVUE01000022.1"/>
</dbReference>
<keyword evidence="5 6" id="KW-0472">Membrane</keyword>
<feature type="transmembrane region" description="Helical" evidence="6">
    <location>
        <begin position="62"/>
        <end position="84"/>
    </location>
</feature>
<evidence type="ECO:0000313" key="8">
    <source>
        <dbReference type="Proteomes" id="UP000237752"/>
    </source>
</evidence>
<keyword evidence="4 6" id="KW-1133">Transmembrane helix</keyword>
<reference evidence="7 8" key="1">
    <citation type="submission" date="2018-03" db="EMBL/GenBank/DDBJ databases">
        <title>Genomic Encyclopedia of Archaeal and Bacterial Type Strains, Phase II (KMG-II): from individual species to whole genera.</title>
        <authorList>
            <person name="Goeker M."/>
        </authorList>
    </citation>
    <scope>NUCLEOTIDE SEQUENCE [LARGE SCALE GENOMIC DNA]</scope>
    <source>
        <strain evidence="7 8">DSM 100065</strain>
    </source>
</reference>
<sequence length="346" mass="36793">MTDEPASLPIDATSTQRWRRVALVAAKILVVLLGIWLAIAALRQVNWAQVGDGLGRLVWWEILVVALIVMARQVVNASTLLILLPGLRFSSALSTALSGTLIQTLSPPPADTVLRLSILRSYNIETTRGAAVLVLDTVVFYIARFVAPIVGLVLALWALPLEPIQIWMAVGGAAAAAVLIGSLAVISKGEQIAGRFGRRVGELVKRLRSSIDPEAWAVAMTRFQRESATGMARRIGLATPTMLGFVAVDCAVLVACLRFVGVPGSDIGYLAVLAALLCLYPLTVFPFAGLGVLDASLIVLINAEGIVAQPDLVAALVIWRAATLLLPLIPGLVALIYWRTRQGTSA</sequence>
<comment type="subcellular location">
    <subcellularLocation>
        <location evidence="1">Cell membrane</location>
        <topology evidence="1">Multi-pass membrane protein</topology>
    </subcellularLocation>
</comment>
<dbReference type="GO" id="GO:0005886">
    <property type="term" value="C:plasma membrane"/>
    <property type="evidence" value="ECO:0007669"/>
    <property type="project" value="UniProtKB-SubCell"/>
</dbReference>
<keyword evidence="8" id="KW-1185">Reference proteome</keyword>
<dbReference type="PANTHER" id="PTHR39087:SF2">
    <property type="entry name" value="UPF0104 MEMBRANE PROTEIN MJ1595"/>
    <property type="match status" value="1"/>
</dbReference>
<keyword evidence="2" id="KW-1003">Cell membrane</keyword>
<protein>
    <submittedName>
        <fullName evidence="7">Lysylphosphatidylglycerol synthase-like protein</fullName>
    </submittedName>
</protein>
<feature type="transmembrane region" description="Helical" evidence="6">
    <location>
        <begin position="21"/>
        <end position="42"/>
    </location>
</feature>
<dbReference type="EMBL" id="PVUE01000022">
    <property type="protein sequence ID" value="PRZ35210.1"/>
    <property type="molecule type" value="Genomic_DNA"/>
</dbReference>
<proteinExistence type="predicted"/>
<evidence type="ECO:0000256" key="6">
    <source>
        <dbReference type="SAM" id="Phobius"/>
    </source>
</evidence>
<dbReference type="Pfam" id="PF03706">
    <property type="entry name" value="LPG_synthase_TM"/>
    <property type="match status" value="1"/>
</dbReference>
<keyword evidence="3 6" id="KW-0812">Transmembrane</keyword>
<evidence type="ECO:0000256" key="5">
    <source>
        <dbReference type="ARBA" id="ARBA00023136"/>
    </source>
</evidence>
<evidence type="ECO:0000256" key="4">
    <source>
        <dbReference type="ARBA" id="ARBA00022989"/>
    </source>
</evidence>
<dbReference type="AlphaFoldDB" id="A0A2T0ZFT0"/>
<feature type="transmembrane region" description="Helical" evidence="6">
    <location>
        <begin position="130"/>
        <end position="158"/>
    </location>
</feature>
<name>A0A2T0ZFT0_9ACTN</name>
<dbReference type="Proteomes" id="UP000237752">
    <property type="component" value="Unassembled WGS sequence"/>
</dbReference>
<feature type="transmembrane region" description="Helical" evidence="6">
    <location>
        <begin position="312"/>
        <end position="338"/>
    </location>
</feature>
<feature type="transmembrane region" description="Helical" evidence="6">
    <location>
        <begin position="241"/>
        <end position="261"/>
    </location>
</feature>
<accession>A0A2T0ZFT0</accession>
<dbReference type="InterPro" id="IPR022791">
    <property type="entry name" value="L-PG_synthase/AglD"/>
</dbReference>
<evidence type="ECO:0000256" key="3">
    <source>
        <dbReference type="ARBA" id="ARBA00022692"/>
    </source>
</evidence>
<evidence type="ECO:0000256" key="1">
    <source>
        <dbReference type="ARBA" id="ARBA00004651"/>
    </source>
</evidence>
<comment type="caution">
    <text evidence="7">The sequence shown here is derived from an EMBL/GenBank/DDBJ whole genome shotgun (WGS) entry which is preliminary data.</text>
</comment>
<evidence type="ECO:0000313" key="7">
    <source>
        <dbReference type="EMBL" id="PRZ35210.1"/>
    </source>
</evidence>